<keyword evidence="1" id="KW-0862">Zinc</keyword>
<dbReference type="PANTHER" id="PTHR45705">
    <property type="entry name" value="FI20236P1"/>
    <property type="match status" value="1"/>
</dbReference>
<dbReference type="InterPro" id="IPR001164">
    <property type="entry name" value="ArfGAP_dom"/>
</dbReference>
<feature type="compositionally biased region" description="Polar residues" evidence="2">
    <location>
        <begin position="355"/>
        <end position="383"/>
    </location>
</feature>
<evidence type="ECO:0000259" key="4">
    <source>
        <dbReference type="PROSITE" id="PS50115"/>
    </source>
</evidence>
<feature type="compositionally biased region" description="Low complexity" evidence="2">
    <location>
        <begin position="337"/>
        <end position="354"/>
    </location>
</feature>
<sequence>MSGVLSKRSQARNEKVLQDLVHSVPGNNSCADCGAHNPCKLLTPVLSLLLERLDKSVTDAPCAAVLAWASWSLGIFLCMRCAAVHRKLGTHISKVKSLSMDSWSNEQVENMKKVGNIKSNKLYNPQNKRPPVPIDVDEADSAMERFIRAKYMNTGYGLDSATGGGSLSSGHAGGQRHNHPRRSSDSDDVPPPLPPKTGKFNLRSASSIFPLSSKARKERSLPPSPRSPRSGCGGGGGNKPSRVFGASVQYDPNSGGGSSQDDTEAKLARLRDMGFADDQRNAIVLKGLNGSLERTVEALVRLGEGGGGRSPGAGSALASPTGSLPPPSAGLQHRTLSRVASSSALSVPTTTTGTMANTAQQYGGNGGVNSTRPETPGSASTNPFDMLDLHPPAQPQSSQSTGTLPSRNPYGGGGVGGGGGGYGSMGTGMGMGIATNNPFGGFGGGMQSGSTPASAVEAAFTDAFGNMSLQQQQQPQQQQQQALFPHHTGGVTTSQTYGHQLQQQQQAPPVPAMPQGYAGMGAFGGLQPQPQVPQQQGYQQVAAQPQVPMQTGYNPFFTQQPQQQQQQPQQQQEPQLSVNTSAAAGYGAGVALLGSGGGSGAWANNPFATAAKSPTAAGTRIQSPLGQIPEQVQQNFFSAGGDHSSQGWNPAQQQPFGGQGQMFMAPPQQQQQQQHQQGYGGQQQPLSSPTNPFFTAPPQPQQPVHQRPDKASIMALYNIPQQQPMQAQQQQQQQQTFPPQQPIQQQTLPAQQQQQMDASSAAAAIFGTQQPARSVSSPLPGMGVGGAQAPVVANNNNPFLSMGGGGAAGGGGVMTQSPAAVNTADPFAISGHRSRDSVMAGGLEWSNGRHSPDAFASLSARH</sequence>
<feature type="compositionally biased region" description="Gly residues" evidence="2">
    <location>
        <begin position="162"/>
        <end position="173"/>
    </location>
</feature>
<dbReference type="SUPFAM" id="SSF57863">
    <property type="entry name" value="ArfGap/RecO-like zinc finger"/>
    <property type="match status" value="1"/>
</dbReference>
<dbReference type="FunFam" id="1.10.220.150:FF:000026">
    <property type="entry name" value="GTPase activating protein for Arf, putative"/>
    <property type="match status" value="1"/>
</dbReference>
<dbReference type="PROSITE" id="PS50030">
    <property type="entry name" value="UBA"/>
    <property type="match status" value="1"/>
</dbReference>
<dbReference type="OrthoDB" id="10266696at2759"/>
<dbReference type="Gene3D" id="1.10.220.150">
    <property type="entry name" value="Arf GTPase activating protein"/>
    <property type="match status" value="1"/>
</dbReference>
<feature type="compositionally biased region" description="Low complexity" evidence="2">
    <location>
        <begin position="527"/>
        <end position="550"/>
    </location>
</feature>
<dbReference type="PANTHER" id="PTHR45705:SF7">
    <property type="entry name" value="ACTIVATING PROTEIN FOR ARF, PUTATIVE (AFU_ORTHOLOGUE AFUA_4G09120)-RELATED"/>
    <property type="match status" value="1"/>
</dbReference>
<organism evidence="5 6">
    <name type="scientific">Thyridium curvatum</name>
    <dbReference type="NCBI Taxonomy" id="1093900"/>
    <lineage>
        <taxon>Eukaryota</taxon>
        <taxon>Fungi</taxon>
        <taxon>Dikarya</taxon>
        <taxon>Ascomycota</taxon>
        <taxon>Pezizomycotina</taxon>
        <taxon>Sordariomycetes</taxon>
        <taxon>Sordariomycetidae</taxon>
        <taxon>Thyridiales</taxon>
        <taxon>Thyridiaceae</taxon>
        <taxon>Thyridium</taxon>
    </lineage>
</organism>
<dbReference type="CDD" id="cd08204">
    <property type="entry name" value="ArfGap"/>
    <property type="match status" value="1"/>
</dbReference>
<comment type="caution">
    <text evidence="5">The sequence shown here is derived from an EMBL/GenBank/DDBJ whole genome shotgun (WGS) entry which is preliminary data.</text>
</comment>
<dbReference type="PRINTS" id="PR00405">
    <property type="entry name" value="REVINTRACTNG"/>
</dbReference>
<evidence type="ECO:0000256" key="1">
    <source>
        <dbReference type="PROSITE-ProRule" id="PRU00288"/>
    </source>
</evidence>
<dbReference type="RefSeq" id="XP_030995050.1">
    <property type="nucleotide sequence ID" value="XM_031140931.1"/>
</dbReference>
<dbReference type="InterPro" id="IPR037278">
    <property type="entry name" value="ARFGAP/RecO"/>
</dbReference>
<feature type="region of interest" description="Disordered" evidence="2">
    <location>
        <begin position="722"/>
        <end position="760"/>
    </location>
</feature>
<evidence type="ECO:0000313" key="5">
    <source>
        <dbReference type="EMBL" id="TPX13339.1"/>
    </source>
</evidence>
<dbReference type="InterPro" id="IPR038508">
    <property type="entry name" value="ArfGAP_dom_sf"/>
</dbReference>
<feature type="region of interest" description="Disordered" evidence="2">
    <location>
        <begin position="637"/>
        <end position="708"/>
    </location>
</feature>
<dbReference type="InterPro" id="IPR015940">
    <property type="entry name" value="UBA"/>
</dbReference>
<evidence type="ECO:0000256" key="2">
    <source>
        <dbReference type="SAM" id="MobiDB-lite"/>
    </source>
</evidence>
<dbReference type="FunFam" id="1.10.8.10:FF:000081">
    <property type="entry name" value="GTPase activating protein for Arf"/>
    <property type="match status" value="1"/>
</dbReference>
<dbReference type="GO" id="GO:0005737">
    <property type="term" value="C:cytoplasm"/>
    <property type="evidence" value="ECO:0007669"/>
    <property type="project" value="TreeGrafter"/>
</dbReference>
<feature type="compositionally biased region" description="Polar residues" evidence="2">
    <location>
        <begin position="490"/>
        <end position="499"/>
    </location>
</feature>
<dbReference type="InterPro" id="IPR009060">
    <property type="entry name" value="UBA-like_sf"/>
</dbReference>
<dbReference type="Gene3D" id="1.10.8.10">
    <property type="entry name" value="DNA helicase RuvA subunit, C-terminal domain"/>
    <property type="match status" value="1"/>
</dbReference>
<dbReference type="GO" id="GO:0005096">
    <property type="term" value="F:GTPase activator activity"/>
    <property type="evidence" value="ECO:0007669"/>
    <property type="project" value="InterPro"/>
</dbReference>
<evidence type="ECO:0000313" key="6">
    <source>
        <dbReference type="Proteomes" id="UP000319257"/>
    </source>
</evidence>
<dbReference type="Proteomes" id="UP000319257">
    <property type="component" value="Unassembled WGS sequence"/>
</dbReference>
<keyword evidence="1" id="KW-0479">Metal-binding</keyword>
<dbReference type="PROSITE" id="PS50115">
    <property type="entry name" value="ARFGAP"/>
    <property type="match status" value="1"/>
</dbReference>
<evidence type="ECO:0000259" key="3">
    <source>
        <dbReference type="PROSITE" id="PS50030"/>
    </source>
</evidence>
<dbReference type="Pfam" id="PF01412">
    <property type="entry name" value="ArfGap"/>
    <property type="match status" value="1"/>
</dbReference>
<name>A0A507B7F1_9PEZI</name>
<feature type="compositionally biased region" description="Polar residues" evidence="2">
    <location>
        <begin position="395"/>
        <end position="406"/>
    </location>
</feature>
<feature type="compositionally biased region" description="Low complexity" evidence="2">
    <location>
        <begin position="470"/>
        <end position="481"/>
    </location>
</feature>
<feature type="domain" description="UBA" evidence="3">
    <location>
        <begin position="260"/>
        <end position="302"/>
    </location>
</feature>
<dbReference type="EMBL" id="SKBQ01000035">
    <property type="protein sequence ID" value="TPX13339.1"/>
    <property type="molecule type" value="Genomic_DNA"/>
</dbReference>
<keyword evidence="6" id="KW-1185">Reference proteome</keyword>
<keyword evidence="1" id="KW-0863">Zinc-finger</keyword>
<feature type="region of interest" description="Disordered" evidence="2">
    <location>
        <begin position="162"/>
        <end position="262"/>
    </location>
</feature>
<reference evidence="5 6" key="1">
    <citation type="submission" date="2019-06" db="EMBL/GenBank/DDBJ databases">
        <title>Draft genome sequence of the filamentous fungus Phialemoniopsis curvata isolated from diesel fuel.</title>
        <authorList>
            <person name="Varaljay V.A."/>
            <person name="Lyon W.J."/>
            <person name="Crouch A.L."/>
            <person name="Drake C.E."/>
            <person name="Hollomon J.M."/>
            <person name="Nadeau L.J."/>
            <person name="Nunn H.S."/>
            <person name="Stevenson B.S."/>
            <person name="Bojanowski C.L."/>
            <person name="Crookes-Goodson W.J."/>
        </authorList>
    </citation>
    <scope>NUCLEOTIDE SEQUENCE [LARGE SCALE GENOMIC DNA]</scope>
    <source>
        <strain evidence="5 6">D216</strain>
    </source>
</reference>
<proteinExistence type="predicted"/>
<feature type="region of interest" description="Disordered" evidence="2">
    <location>
        <begin position="842"/>
        <end position="862"/>
    </location>
</feature>
<feature type="compositionally biased region" description="Low complexity" evidence="2">
    <location>
        <begin position="722"/>
        <end position="756"/>
    </location>
</feature>
<dbReference type="AlphaFoldDB" id="A0A507B7F1"/>
<gene>
    <name evidence="5" type="ORF">E0L32_006312</name>
</gene>
<feature type="domain" description="Arf-GAP" evidence="4">
    <location>
        <begin position="14"/>
        <end position="151"/>
    </location>
</feature>
<dbReference type="InParanoid" id="A0A507B7F1"/>
<feature type="compositionally biased region" description="Low complexity" evidence="2">
    <location>
        <begin position="559"/>
        <end position="578"/>
    </location>
</feature>
<protein>
    <submittedName>
        <fullName evidence="5">Uncharacterized protein</fullName>
    </submittedName>
</protein>
<dbReference type="GO" id="GO:0008270">
    <property type="term" value="F:zinc ion binding"/>
    <property type="evidence" value="ECO:0007669"/>
    <property type="project" value="UniProtKB-KW"/>
</dbReference>
<dbReference type="GeneID" id="41973759"/>
<dbReference type="STRING" id="1093900.A0A507B7F1"/>
<feature type="compositionally biased region" description="Polar residues" evidence="2">
    <location>
        <begin position="637"/>
        <end position="649"/>
    </location>
</feature>
<feature type="region of interest" description="Disordered" evidence="2">
    <location>
        <begin position="303"/>
        <end position="415"/>
    </location>
</feature>
<feature type="region of interest" description="Disordered" evidence="2">
    <location>
        <begin position="468"/>
        <end position="578"/>
    </location>
</feature>
<accession>A0A507B7F1</accession>
<feature type="compositionally biased region" description="Low complexity" evidence="2">
    <location>
        <begin position="312"/>
        <end position="322"/>
    </location>
</feature>
<feature type="compositionally biased region" description="Low complexity" evidence="2">
    <location>
        <begin position="650"/>
        <end position="685"/>
    </location>
</feature>
<dbReference type="SMART" id="SM00105">
    <property type="entry name" value="ArfGap"/>
    <property type="match status" value="1"/>
</dbReference>
<dbReference type="InterPro" id="IPR051718">
    <property type="entry name" value="ARF_GTPase-activating"/>
</dbReference>
<dbReference type="SUPFAM" id="SSF46934">
    <property type="entry name" value="UBA-like"/>
    <property type="match status" value="1"/>
</dbReference>